<evidence type="ECO:0000313" key="5">
    <source>
        <dbReference type="EMBL" id="MSC35114.1"/>
    </source>
</evidence>
<reference evidence="6 7" key="1">
    <citation type="journal article" date="2019" name="Nat. Med.">
        <title>A library of human gut bacterial isolates paired with longitudinal multiomics data enables mechanistic microbiome research.</title>
        <authorList>
            <person name="Poyet M."/>
            <person name="Groussin M."/>
            <person name="Gibbons S.M."/>
            <person name="Avila-Pacheco J."/>
            <person name="Jiang X."/>
            <person name="Kearney S.M."/>
            <person name="Perrotta A.R."/>
            <person name="Berdy B."/>
            <person name="Zhao S."/>
            <person name="Lieberman T.D."/>
            <person name="Swanson P.K."/>
            <person name="Smith M."/>
            <person name="Roesemann S."/>
            <person name="Alexander J.E."/>
            <person name="Rich S.A."/>
            <person name="Livny J."/>
            <person name="Vlamakis H."/>
            <person name="Clish C."/>
            <person name="Bullock K."/>
            <person name="Deik A."/>
            <person name="Scott J."/>
            <person name="Pierce K.A."/>
            <person name="Xavier R.J."/>
            <person name="Alm E.J."/>
        </authorList>
    </citation>
    <scope>NUCLEOTIDE SEQUENCE [LARGE SCALE GENOMIC DNA]</scope>
    <source>
        <strain evidence="4 6">BIOML-A4</strain>
        <strain evidence="5 7">BIOML-A5</strain>
    </source>
</reference>
<dbReference type="InterPro" id="IPR051257">
    <property type="entry name" value="Diverse_CBS-Domain"/>
</dbReference>
<dbReference type="Pfam" id="PF00571">
    <property type="entry name" value="CBS"/>
    <property type="match status" value="2"/>
</dbReference>
<dbReference type="PANTHER" id="PTHR43080">
    <property type="entry name" value="CBS DOMAIN-CONTAINING PROTEIN CBSX3, MITOCHONDRIAL"/>
    <property type="match status" value="1"/>
</dbReference>
<comment type="caution">
    <text evidence="4">The sequence shown here is derived from an EMBL/GenBank/DDBJ whole genome shotgun (WGS) entry which is preliminary data.</text>
</comment>
<dbReference type="PROSITE" id="PS51371">
    <property type="entry name" value="CBS"/>
    <property type="match status" value="2"/>
</dbReference>
<evidence type="ECO:0000313" key="4">
    <source>
        <dbReference type="EMBL" id="MSA91337.1"/>
    </source>
</evidence>
<dbReference type="InterPro" id="IPR046342">
    <property type="entry name" value="CBS_dom_sf"/>
</dbReference>
<dbReference type="InterPro" id="IPR045865">
    <property type="entry name" value="ACT-like_dom_sf"/>
</dbReference>
<dbReference type="AlphaFoldDB" id="A0A6N7SBV5"/>
<proteinExistence type="predicted"/>
<feature type="domain" description="CBS" evidence="3">
    <location>
        <begin position="81"/>
        <end position="139"/>
    </location>
</feature>
<feature type="domain" description="CBS" evidence="3">
    <location>
        <begin position="7"/>
        <end position="63"/>
    </location>
</feature>
<dbReference type="Proteomes" id="UP000480929">
    <property type="component" value="Unassembled WGS sequence"/>
</dbReference>
<evidence type="ECO:0000259" key="3">
    <source>
        <dbReference type="PROSITE" id="PS51371"/>
    </source>
</evidence>
<gene>
    <name evidence="5" type="ORF">GKD88_18530</name>
    <name evidence="4" type="ORF">GKE08_18620</name>
</gene>
<dbReference type="SUPFAM" id="SSF54631">
    <property type="entry name" value="CBS-domain pair"/>
    <property type="match status" value="1"/>
</dbReference>
<dbReference type="Proteomes" id="UP000433575">
    <property type="component" value="Unassembled WGS sequence"/>
</dbReference>
<dbReference type="SUPFAM" id="SSF55021">
    <property type="entry name" value="ACT-like"/>
    <property type="match status" value="1"/>
</dbReference>
<dbReference type="GeneID" id="42457255"/>
<evidence type="ECO:0000313" key="7">
    <source>
        <dbReference type="Proteomes" id="UP000480929"/>
    </source>
</evidence>
<dbReference type="EMBL" id="WKPI01000056">
    <property type="protein sequence ID" value="MSC35114.1"/>
    <property type="molecule type" value="Genomic_DNA"/>
</dbReference>
<dbReference type="CDD" id="cd04584">
    <property type="entry name" value="CBS_pair_AcuB_like"/>
    <property type="match status" value="1"/>
</dbReference>
<keyword evidence="1 2" id="KW-0129">CBS domain</keyword>
<accession>A0A6N7SBV5</accession>
<dbReference type="Gene3D" id="3.10.580.10">
    <property type="entry name" value="CBS-domain"/>
    <property type="match status" value="1"/>
</dbReference>
<dbReference type="InterPro" id="IPR000644">
    <property type="entry name" value="CBS_dom"/>
</dbReference>
<dbReference type="PANTHER" id="PTHR43080:SF2">
    <property type="entry name" value="CBS DOMAIN-CONTAINING PROTEIN"/>
    <property type="match status" value="1"/>
</dbReference>
<dbReference type="EMBL" id="WKPJ01000053">
    <property type="protein sequence ID" value="MSA91337.1"/>
    <property type="molecule type" value="Genomic_DNA"/>
</dbReference>
<protein>
    <submittedName>
        <fullName evidence="4">CBS domain-containing protein</fullName>
    </submittedName>
</protein>
<evidence type="ECO:0000256" key="1">
    <source>
        <dbReference type="ARBA" id="ARBA00023122"/>
    </source>
</evidence>
<dbReference type="OrthoDB" id="9790355at2"/>
<keyword evidence="7" id="KW-1185">Reference proteome</keyword>
<evidence type="ECO:0000313" key="6">
    <source>
        <dbReference type="Proteomes" id="UP000433575"/>
    </source>
</evidence>
<name>A0A6N7SBV5_9FIRM</name>
<organism evidence="4 6">
    <name type="scientific">Holdemania massiliensis</name>
    <dbReference type="NCBI Taxonomy" id="1468449"/>
    <lineage>
        <taxon>Bacteria</taxon>
        <taxon>Bacillati</taxon>
        <taxon>Bacillota</taxon>
        <taxon>Erysipelotrichia</taxon>
        <taxon>Erysipelotrichales</taxon>
        <taxon>Erysipelotrichaceae</taxon>
        <taxon>Holdemania</taxon>
    </lineage>
</organism>
<dbReference type="SMART" id="SM00116">
    <property type="entry name" value="CBS"/>
    <property type="match status" value="2"/>
</dbReference>
<dbReference type="RefSeq" id="WP_020225459.1">
    <property type="nucleotide sequence ID" value="NZ_CABKSC010000003.1"/>
</dbReference>
<evidence type="ECO:0000256" key="2">
    <source>
        <dbReference type="PROSITE-ProRule" id="PRU00703"/>
    </source>
</evidence>
<sequence length="213" mass="23440">MLVKDRMTANPYCISKDTSISAALDLMAERDFHRIPVVAGQNLVGLVTEGTIAENTPSKATSLSVYELNYLLAKSTVESVMIKDVVTIHPDALLEEAAVLMRQHDIGCLVVTEGSKVVGIITQNDIFEAFIDLLGYYEEGSRYVIPVEDKPGILADLTGLFFGEKAQITNLAVYRKAEQTDVVIRARGVDPKRMRKLLEDHGYPVASLITRAN</sequence>